<reference evidence="14 15" key="1">
    <citation type="journal article" date="2015" name="Genome Announc.">
        <title>Expanding the biotechnology potential of lactobacilli through comparative genomics of 213 strains and associated genera.</title>
        <authorList>
            <person name="Sun Z."/>
            <person name="Harris H.M."/>
            <person name="McCann A."/>
            <person name="Guo C."/>
            <person name="Argimon S."/>
            <person name="Zhang W."/>
            <person name="Yang X."/>
            <person name="Jeffery I.B."/>
            <person name="Cooney J.C."/>
            <person name="Kagawa T.F."/>
            <person name="Liu W."/>
            <person name="Song Y."/>
            <person name="Salvetti E."/>
            <person name="Wrobel A."/>
            <person name="Rasinkangas P."/>
            <person name="Parkhill J."/>
            <person name="Rea M.C."/>
            <person name="O'Sullivan O."/>
            <person name="Ritari J."/>
            <person name="Douillard F.P."/>
            <person name="Paul Ross R."/>
            <person name="Yang R."/>
            <person name="Briner A.E."/>
            <person name="Felis G.E."/>
            <person name="de Vos W.M."/>
            <person name="Barrangou R."/>
            <person name="Klaenhammer T.R."/>
            <person name="Caufield P.W."/>
            <person name="Cui Y."/>
            <person name="Zhang H."/>
            <person name="O'Toole P.W."/>
        </authorList>
    </citation>
    <scope>NUCLEOTIDE SEQUENCE [LARGE SCALE GENOMIC DNA]</scope>
    <source>
        <strain evidence="14 15">DSM 20515</strain>
    </source>
</reference>
<dbReference type="GO" id="GO:0004087">
    <property type="term" value="F:carbamoyl-phosphate synthase (ammonia) activity"/>
    <property type="evidence" value="ECO:0007669"/>
    <property type="project" value="UniProtKB-EC"/>
</dbReference>
<comment type="catalytic activity">
    <reaction evidence="11">
        <text>hydrogencarbonate + NH4(+) + 2 ATP = carbamoyl phosphate + 2 ADP + phosphate + 2 H(+)</text>
        <dbReference type="Rhea" id="RHEA:18029"/>
        <dbReference type="ChEBI" id="CHEBI:15378"/>
        <dbReference type="ChEBI" id="CHEBI:17544"/>
        <dbReference type="ChEBI" id="CHEBI:28938"/>
        <dbReference type="ChEBI" id="CHEBI:30616"/>
        <dbReference type="ChEBI" id="CHEBI:43474"/>
        <dbReference type="ChEBI" id="CHEBI:58228"/>
        <dbReference type="ChEBI" id="CHEBI:456216"/>
        <dbReference type="EC" id="6.3.4.16"/>
    </reaction>
</comment>
<evidence type="ECO:0000256" key="12">
    <source>
        <dbReference type="PROSITE-ProRule" id="PRU00409"/>
    </source>
</evidence>
<dbReference type="Gene3D" id="3.40.50.20">
    <property type="match status" value="2"/>
</dbReference>
<evidence type="ECO:0000256" key="9">
    <source>
        <dbReference type="ARBA" id="ARBA00022975"/>
    </source>
</evidence>
<dbReference type="EMBL" id="AYYR01000013">
    <property type="protein sequence ID" value="KRM77297.1"/>
    <property type="molecule type" value="Genomic_DNA"/>
</dbReference>
<sequence>MDNEIQKILIIGGGPTEIGHETELDAATLQMIQAFQKLGIRTLLIDNNPFSVALERVQPTNMFIQTVTTENVQRIIEKEHPDAILPTVGGVLAISVVQELQESGVLSDNGVRLLGIPSESMVDVNNPDRINDVLRQIGAPVISSETVGTLDEAVSVATKIGYPVIVKPVAPKLDTNRILCDNENDLINAVTQGFAWSRFSQCLIEQSIVGYKEIEMVAIRDFTGTQVLISSLENIDPIGIHSGDSMVVVPTQTLSNTEYQQLRDMTFAINNKFNFTGVSHIHFALDAQKETFYVTKVTPYNDRGTALAAVATGYPIATVAANLYLNLKLTEIRLPEIYHFRQTAMMEPTVDHVVVRIPIWPFEDVPNADQHLSTVMRSVGSTIGIGRSAEEAILKALRSSQFSPKDELPSMSNLSDSQIISRLIHPLASHILVLLEALRRGYQVDELNELTKVDPFYFYKLRHILDIEDEIKANPMGAKALKDGRYYGFGDGMIARLWRTDIDNVRQLGRDHDVVPTYKGIEPTAAEFLTEATGYYSTFEFENESNRLSDHSALILGRGGNQLGPNASADYFTTSMLRQLRKSGYKTIIMNTNPNAASLVATLTDKQYVDPIQLGDVLNVIEIERPEIIFVPGNRHYLTRELRRRHLHIAVLPPDQEKRSELVNNYAQIGLDLFITKDHIVPIVISDLRSDQGMATTFDQITVMKTPASIDDTQLDKILQHATDYLMNDPRTGLVQMLYTIDHRQPVFAGVRPSRLTTIAFLNKVTGINWVRMLIRQALGEIDEDLISNLPLDIHSDRVAIMRGTFPFKQLQLPSQLGLTTQEVGGRIAFGSNTKTIVDDEADETE</sequence>
<dbReference type="SUPFAM" id="SSF48108">
    <property type="entry name" value="Carbamoyl phosphate synthetase, large subunit connection domain"/>
    <property type="match status" value="1"/>
</dbReference>
<dbReference type="Pfam" id="PF25596">
    <property type="entry name" value="CPSase_L_D1"/>
    <property type="match status" value="2"/>
</dbReference>
<comment type="cofactor">
    <cofactor evidence="1">
        <name>Mn(2+)</name>
        <dbReference type="ChEBI" id="CHEBI:29035"/>
    </cofactor>
</comment>
<dbReference type="InterPro" id="IPR011761">
    <property type="entry name" value="ATP-grasp"/>
</dbReference>
<dbReference type="STRING" id="33960.TY91_07845"/>
<protein>
    <submittedName>
        <fullName evidence="14">Carbamoylphosphate synthase large subunit</fullName>
    </submittedName>
</protein>
<gene>
    <name evidence="14" type="ORF">FC82_GL000542</name>
</gene>
<dbReference type="InterPro" id="IPR058047">
    <property type="entry name" value="CPSase_preATP-grasp"/>
</dbReference>
<dbReference type="GO" id="GO:0006221">
    <property type="term" value="P:pyrimidine nucleotide biosynthetic process"/>
    <property type="evidence" value="ECO:0007669"/>
    <property type="project" value="UniProtKB-KW"/>
</dbReference>
<keyword evidence="9" id="KW-0665">Pyrimidine biosynthesis</keyword>
<evidence type="ECO:0000256" key="7">
    <source>
        <dbReference type="ARBA" id="ARBA00022741"/>
    </source>
</evidence>
<evidence type="ECO:0000256" key="1">
    <source>
        <dbReference type="ARBA" id="ARBA00001936"/>
    </source>
</evidence>
<evidence type="ECO:0000256" key="5">
    <source>
        <dbReference type="ARBA" id="ARBA00022723"/>
    </source>
</evidence>
<evidence type="ECO:0000256" key="11">
    <source>
        <dbReference type="ARBA" id="ARBA00047359"/>
    </source>
</evidence>
<dbReference type="Gene3D" id="3.30.470.20">
    <property type="entry name" value="ATP-grasp fold, B domain"/>
    <property type="match status" value="2"/>
</dbReference>
<keyword evidence="6" id="KW-0677">Repeat</keyword>
<dbReference type="GO" id="GO:0005524">
    <property type="term" value="F:ATP binding"/>
    <property type="evidence" value="ECO:0007669"/>
    <property type="project" value="UniProtKB-UniRule"/>
</dbReference>
<dbReference type="PANTHER" id="PTHR11405:SF53">
    <property type="entry name" value="CARBAMOYL-PHOSPHATE SYNTHASE [AMMONIA], MITOCHONDRIAL"/>
    <property type="match status" value="1"/>
</dbReference>
<dbReference type="InterPro" id="IPR016185">
    <property type="entry name" value="PreATP-grasp_dom_sf"/>
</dbReference>
<dbReference type="InterPro" id="IPR013815">
    <property type="entry name" value="ATP_grasp_subdomain_1"/>
</dbReference>
<dbReference type="InterPro" id="IPR036897">
    <property type="entry name" value="CarbamoylP_synth_lsu_oligo_sf"/>
</dbReference>
<dbReference type="PROSITE" id="PS50975">
    <property type="entry name" value="ATP_GRASP"/>
    <property type="match status" value="1"/>
</dbReference>
<dbReference type="GO" id="GO:0005737">
    <property type="term" value="C:cytoplasm"/>
    <property type="evidence" value="ECO:0007669"/>
    <property type="project" value="TreeGrafter"/>
</dbReference>
<accession>A0A0R2BDQ7</accession>
<evidence type="ECO:0000259" key="13">
    <source>
        <dbReference type="PROSITE" id="PS50975"/>
    </source>
</evidence>
<feature type="domain" description="ATP-grasp" evidence="13">
    <location>
        <begin position="131"/>
        <end position="325"/>
    </location>
</feature>
<keyword evidence="5" id="KW-0479">Metal-binding</keyword>
<comment type="caution">
    <text evidence="14">The sequence shown here is derived from an EMBL/GenBank/DDBJ whole genome shotgun (WGS) entry which is preliminary data.</text>
</comment>
<dbReference type="GO" id="GO:0004088">
    <property type="term" value="F:carbamoyl-phosphate synthase (glutamine-hydrolyzing) activity"/>
    <property type="evidence" value="ECO:0007669"/>
    <property type="project" value="TreeGrafter"/>
</dbReference>
<dbReference type="GO" id="GO:0006541">
    <property type="term" value="P:glutamine metabolic process"/>
    <property type="evidence" value="ECO:0007669"/>
    <property type="project" value="TreeGrafter"/>
</dbReference>
<evidence type="ECO:0000256" key="4">
    <source>
        <dbReference type="ARBA" id="ARBA00022598"/>
    </source>
</evidence>
<evidence type="ECO:0000256" key="10">
    <source>
        <dbReference type="ARBA" id="ARBA00023211"/>
    </source>
</evidence>
<dbReference type="SUPFAM" id="SSF52440">
    <property type="entry name" value="PreATP-grasp domain"/>
    <property type="match status" value="2"/>
</dbReference>
<proteinExistence type="inferred from homology"/>
<dbReference type="InterPro" id="IPR005479">
    <property type="entry name" value="CPAse_ATP-bd"/>
</dbReference>
<dbReference type="PANTHER" id="PTHR11405">
    <property type="entry name" value="CARBAMOYLTRANSFERASE FAMILY MEMBER"/>
    <property type="match status" value="1"/>
</dbReference>
<evidence type="ECO:0000256" key="3">
    <source>
        <dbReference type="ARBA" id="ARBA00009799"/>
    </source>
</evidence>
<dbReference type="InterPro" id="IPR005483">
    <property type="entry name" value="CPSase_dom"/>
</dbReference>
<dbReference type="SMART" id="SM01096">
    <property type="entry name" value="CPSase_L_D3"/>
    <property type="match status" value="1"/>
</dbReference>
<dbReference type="Pfam" id="PF02787">
    <property type="entry name" value="CPSase_L_D3"/>
    <property type="match status" value="1"/>
</dbReference>
<dbReference type="SUPFAM" id="SSF56059">
    <property type="entry name" value="Glutathione synthetase ATP-binding domain-like"/>
    <property type="match status" value="1"/>
</dbReference>
<organism evidence="14 15">
    <name type="scientific">Secundilactobacillus collinoides DSM 20515 = JCM 1123</name>
    <dbReference type="NCBI Taxonomy" id="1423733"/>
    <lineage>
        <taxon>Bacteria</taxon>
        <taxon>Bacillati</taxon>
        <taxon>Bacillota</taxon>
        <taxon>Bacilli</taxon>
        <taxon>Lactobacillales</taxon>
        <taxon>Lactobacillaceae</taxon>
        <taxon>Secundilactobacillus</taxon>
    </lineage>
</organism>
<dbReference type="Gene3D" id="3.30.1490.20">
    <property type="entry name" value="ATP-grasp fold, A domain"/>
    <property type="match status" value="1"/>
</dbReference>
<comment type="similarity">
    <text evidence="3">Belongs to the CarB family.</text>
</comment>
<dbReference type="Gene3D" id="1.10.1030.10">
    <property type="entry name" value="Carbamoyl-phosphate synthetase, large subunit oligomerisation domain"/>
    <property type="match status" value="1"/>
</dbReference>
<dbReference type="Proteomes" id="UP000051845">
    <property type="component" value="Unassembled WGS sequence"/>
</dbReference>
<evidence type="ECO:0000313" key="14">
    <source>
        <dbReference type="EMBL" id="KRM77297.1"/>
    </source>
</evidence>
<dbReference type="PRINTS" id="PR00098">
    <property type="entry name" value="CPSASE"/>
</dbReference>
<dbReference type="AlphaFoldDB" id="A0A0R2BDQ7"/>
<name>A0A0R2BDQ7_SECCO</name>
<comment type="cofactor">
    <cofactor evidence="2">
        <name>Mg(2+)</name>
        <dbReference type="ChEBI" id="CHEBI:18420"/>
    </cofactor>
</comment>
<evidence type="ECO:0000313" key="15">
    <source>
        <dbReference type="Proteomes" id="UP000051845"/>
    </source>
</evidence>
<dbReference type="PATRIC" id="fig|1423733.4.peg.563"/>
<dbReference type="GO" id="GO:0046872">
    <property type="term" value="F:metal ion binding"/>
    <property type="evidence" value="ECO:0007669"/>
    <property type="project" value="UniProtKB-KW"/>
</dbReference>
<evidence type="ECO:0000256" key="6">
    <source>
        <dbReference type="ARBA" id="ARBA00022737"/>
    </source>
</evidence>
<keyword evidence="10" id="KW-0464">Manganese</keyword>
<evidence type="ECO:0000256" key="8">
    <source>
        <dbReference type="ARBA" id="ARBA00022840"/>
    </source>
</evidence>
<keyword evidence="4" id="KW-0436">Ligase</keyword>
<keyword evidence="7 12" id="KW-0547">Nucleotide-binding</keyword>
<evidence type="ECO:0000256" key="2">
    <source>
        <dbReference type="ARBA" id="ARBA00001946"/>
    </source>
</evidence>
<dbReference type="FunFam" id="3.40.50.20:FF:000001">
    <property type="entry name" value="Carbamoyl-phosphate synthase large chain"/>
    <property type="match status" value="2"/>
</dbReference>
<dbReference type="InterPro" id="IPR005480">
    <property type="entry name" value="CPSase_lsu_oligo"/>
</dbReference>
<dbReference type="Pfam" id="PF02786">
    <property type="entry name" value="CPSase_L_D2"/>
    <property type="match status" value="1"/>
</dbReference>
<keyword evidence="8 12" id="KW-0067">ATP-binding</keyword>
<dbReference type="RefSeq" id="WP_056996215.1">
    <property type="nucleotide sequence ID" value="NZ_AYYR01000013.1"/>
</dbReference>